<accession>A0A8H3E0Q4</accession>
<name>A0A8H3E0Q4_9AGAM</name>
<dbReference type="Gene3D" id="2.130.10.10">
    <property type="entry name" value="YVTN repeat-like/Quinoprotein amine dehydrogenase"/>
    <property type="match status" value="3"/>
</dbReference>
<reference evidence="6" key="1">
    <citation type="submission" date="2021-01" db="EMBL/GenBank/DDBJ databases">
        <authorList>
            <person name="Kaushik A."/>
        </authorList>
    </citation>
    <scope>NUCLEOTIDE SEQUENCE</scope>
    <source>
        <strain evidence="6">AG5</strain>
    </source>
</reference>
<evidence type="ECO:0000256" key="3">
    <source>
        <dbReference type="PROSITE-ProRule" id="PRU00221"/>
    </source>
</evidence>
<feature type="repeat" description="WD" evidence="3">
    <location>
        <begin position="230"/>
        <end position="271"/>
    </location>
</feature>
<dbReference type="SMART" id="SM00320">
    <property type="entry name" value="WD40"/>
    <property type="match status" value="7"/>
</dbReference>
<feature type="repeat" description="WD" evidence="3">
    <location>
        <begin position="9"/>
        <end position="50"/>
    </location>
</feature>
<feature type="repeat" description="WD" evidence="3">
    <location>
        <begin position="187"/>
        <end position="219"/>
    </location>
</feature>
<dbReference type="GO" id="GO:0005524">
    <property type="term" value="F:ATP binding"/>
    <property type="evidence" value="ECO:0007669"/>
    <property type="project" value="InterPro"/>
</dbReference>
<evidence type="ECO:0000256" key="4">
    <source>
        <dbReference type="SAM" id="MobiDB-lite"/>
    </source>
</evidence>
<dbReference type="Proteomes" id="UP000663827">
    <property type="component" value="Unassembled WGS sequence"/>
</dbReference>
<dbReference type="GO" id="GO:0004672">
    <property type="term" value="F:protein kinase activity"/>
    <property type="evidence" value="ECO:0007669"/>
    <property type="project" value="InterPro"/>
</dbReference>
<dbReference type="SMART" id="SM00220">
    <property type="entry name" value="S_TKc"/>
    <property type="match status" value="1"/>
</dbReference>
<dbReference type="PROSITE" id="PS50011">
    <property type="entry name" value="PROTEIN_KINASE_DOM"/>
    <property type="match status" value="1"/>
</dbReference>
<feature type="repeat" description="WD" evidence="3">
    <location>
        <begin position="144"/>
        <end position="185"/>
    </location>
</feature>
<keyword evidence="1 3" id="KW-0853">WD repeat</keyword>
<sequence length="606" mass="66915">MFAVNKQLAEGHTRSVQSVAFSPDGKSVISASNDRTVRMWHARSSSPIGEPLIGHDHYVYSVSYSPLGNLIASGSNDKTIRLWDTNTGHQSGKTLNGECWVSSVAFSSDAKLIVSGCGADGFSSKENDVQLWNVQTRTPASGPFKGHTNSVNSVSFSPDSARLVSGSFDKTIRVWNVERGTTIAGPLEGHTGWVHSTRFSPDGAQIASCSDDRTIRFWDPRTGGMIGGPYRGHAGAVLSVSYSPCGTYVTSGGGDKTVRLWDIRTGRQVYQPFREHTNYVNSVTFSLCGHYIASGSADCKVIIRKTSSEDPNSDEHPNSDEDPDPQIITSQMSAREIFQCLVETGCNDLSSMMDPSQDAARIVSGGGFGDIWMGYLNLLFDQRAARELHYWSQMEHKNIHRLMGVILFKDEYLGMVSEWMENGDLHKYLRYHPTTDRYQLDIALGLEYMHNRRTVHGDIKAANILVSPDGVAKISDFDFSVMSEATDLAFTASSNTRSGSIRWVAPEMLDGEIPKRTTQSDVYALGMTMLEVFTGRVPYPDRRMDTAVLIAVMQGTLPTRPFQYLRDDEQGNFVWKLLLDCWSRSPNERPSAGQVAKVLESCTGNT</sequence>
<proteinExistence type="predicted"/>
<evidence type="ECO:0000313" key="6">
    <source>
        <dbReference type="EMBL" id="CAE7174463.1"/>
    </source>
</evidence>
<dbReference type="InterPro" id="IPR020472">
    <property type="entry name" value="WD40_PAC1"/>
</dbReference>
<dbReference type="InterPro" id="IPR015943">
    <property type="entry name" value="WD40/YVTN_repeat-like_dom_sf"/>
</dbReference>
<dbReference type="CDD" id="cd00200">
    <property type="entry name" value="WD40"/>
    <property type="match status" value="1"/>
</dbReference>
<feature type="repeat" description="WD" evidence="3">
    <location>
        <begin position="52"/>
        <end position="93"/>
    </location>
</feature>
<dbReference type="Pfam" id="PF07714">
    <property type="entry name" value="PK_Tyr_Ser-Thr"/>
    <property type="match status" value="1"/>
</dbReference>
<dbReference type="Pfam" id="PF00400">
    <property type="entry name" value="WD40"/>
    <property type="match status" value="7"/>
</dbReference>
<comment type="caution">
    <text evidence="6">The sequence shown here is derived from an EMBL/GenBank/DDBJ whole genome shotgun (WGS) entry which is preliminary data.</text>
</comment>
<dbReference type="InterPro" id="IPR036322">
    <property type="entry name" value="WD40_repeat_dom_sf"/>
</dbReference>
<dbReference type="PROSITE" id="PS50082">
    <property type="entry name" value="WD_REPEATS_2"/>
    <property type="match status" value="5"/>
</dbReference>
<dbReference type="SUPFAM" id="SSF56112">
    <property type="entry name" value="Protein kinase-like (PK-like)"/>
    <property type="match status" value="1"/>
</dbReference>
<dbReference type="PROSITE" id="PS50294">
    <property type="entry name" value="WD_REPEATS_REGION"/>
    <property type="match status" value="5"/>
</dbReference>
<dbReference type="InterPro" id="IPR001680">
    <property type="entry name" value="WD40_rpt"/>
</dbReference>
<dbReference type="PANTHER" id="PTHR44129">
    <property type="entry name" value="WD REPEAT-CONTAINING PROTEIN POP1"/>
    <property type="match status" value="1"/>
</dbReference>
<organism evidence="6 7">
    <name type="scientific">Rhizoctonia solani</name>
    <dbReference type="NCBI Taxonomy" id="456999"/>
    <lineage>
        <taxon>Eukaryota</taxon>
        <taxon>Fungi</taxon>
        <taxon>Dikarya</taxon>
        <taxon>Basidiomycota</taxon>
        <taxon>Agaricomycotina</taxon>
        <taxon>Agaricomycetes</taxon>
        <taxon>Cantharellales</taxon>
        <taxon>Ceratobasidiaceae</taxon>
        <taxon>Rhizoctonia</taxon>
    </lineage>
</organism>
<feature type="domain" description="Protein kinase" evidence="5">
    <location>
        <begin position="357"/>
        <end position="606"/>
    </location>
</feature>
<gene>
    <name evidence="6" type="ORF">RDB_LOCUS110099</name>
</gene>
<dbReference type="InterPro" id="IPR001245">
    <property type="entry name" value="Ser-Thr/Tyr_kinase_cat_dom"/>
</dbReference>
<dbReference type="InterPro" id="IPR050349">
    <property type="entry name" value="WD_LIS1/nudF_dynein_reg"/>
</dbReference>
<dbReference type="Gene3D" id="1.10.510.10">
    <property type="entry name" value="Transferase(Phosphotransferase) domain 1"/>
    <property type="match status" value="1"/>
</dbReference>
<dbReference type="InterPro" id="IPR011009">
    <property type="entry name" value="Kinase-like_dom_sf"/>
</dbReference>
<dbReference type="SUPFAM" id="SSF50978">
    <property type="entry name" value="WD40 repeat-like"/>
    <property type="match status" value="2"/>
</dbReference>
<dbReference type="EMBL" id="CAJNJQ010002399">
    <property type="protein sequence ID" value="CAE7174463.1"/>
    <property type="molecule type" value="Genomic_DNA"/>
</dbReference>
<dbReference type="AlphaFoldDB" id="A0A8H3E0Q4"/>
<feature type="region of interest" description="Disordered" evidence="4">
    <location>
        <begin position="307"/>
        <end position="326"/>
    </location>
</feature>
<dbReference type="InterPro" id="IPR000719">
    <property type="entry name" value="Prot_kinase_dom"/>
</dbReference>
<evidence type="ECO:0000259" key="5">
    <source>
        <dbReference type="PROSITE" id="PS50011"/>
    </source>
</evidence>
<evidence type="ECO:0000256" key="1">
    <source>
        <dbReference type="ARBA" id="ARBA00022574"/>
    </source>
</evidence>
<dbReference type="InterPro" id="IPR019775">
    <property type="entry name" value="WD40_repeat_CS"/>
</dbReference>
<keyword evidence="2" id="KW-0677">Repeat</keyword>
<evidence type="ECO:0000256" key="2">
    <source>
        <dbReference type="ARBA" id="ARBA00022737"/>
    </source>
</evidence>
<dbReference type="PRINTS" id="PR00320">
    <property type="entry name" value="GPROTEINBRPT"/>
</dbReference>
<evidence type="ECO:0000313" key="7">
    <source>
        <dbReference type="Proteomes" id="UP000663827"/>
    </source>
</evidence>
<protein>
    <recommendedName>
        <fullName evidence="5">Protein kinase domain-containing protein</fullName>
    </recommendedName>
</protein>
<dbReference type="PROSITE" id="PS00678">
    <property type="entry name" value="WD_REPEATS_1"/>
    <property type="match status" value="3"/>
</dbReference>